<gene>
    <name evidence="2" type="ORF">FCM35_KLT18153</name>
</gene>
<reference evidence="2" key="1">
    <citation type="submission" date="2020-01" db="EMBL/GenBank/DDBJ databases">
        <title>Genome sequence of Kobresia littledalei, the first chromosome-level genome in the family Cyperaceae.</title>
        <authorList>
            <person name="Qu G."/>
        </authorList>
    </citation>
    <scope>NUCLEOTIDE SEQUENCE</scope>
    <source>
        <strain evidence="2">C.B.Clarke</strain>
        <tissue evidence="2">Leaf</tissue>
    </source>
</reference>
<sequence>MPPRAYEMPPRAYVLIFVCWTLITIITPTLIFMSANANANGESQDLITDEVNDIKSRRMMSSIMKNAQAKNRTNATIPLLTTPQEVPVPTPSPLPMTGIDARLWVVDCRELISSDCGLFRDSLVG</sequence>
<dbReference type="PANTHER" id="PTHR38396:SF1">
    <property type="entry name" value="TRANSMEMBRANE PROTEIN"/>
    <property type="match status" value="1"/>
</dbReference>
<comment type="caution">
    <text evidence="2">The sequence shown here is derived from an EMBL/GenBank/DDBJ whole genome shotgun (WGS) entry which is preliminary data.</text>
</comment>
<keyword evidence="1" id="KW-0812">Transmembrane</keyword>
<keyword evidence="3" id="KW-1185">Reference proteome</keyword>
<keyword evidence="1" id="KW-0472">Membrane</keyword>
<accession>A0A833RKL9</accession>
<feature type="transmembrane region" description="Helical" evidence="1">
    <location>
        <begin position="12"/>
        <end position="33"/>
    </location>
</feature>
<keyword evidence="1" id="KW-1133">Transmembrane helix</keyword>
<proteinExistence type="predicted"/>
<dbReference type="Proteomes" id="UP000623129">
    <property type="component" value="Unassembled WGS sequence"/>
</dbReference>
<evidence type="ECO:0000313" key="3">
    <source>
        <dbReference type="Proteomes" id="UP000623129"/>
    </source>
</evidence>
<dbReference type="PANTHER" id="PTHR38396">
    <property type="entry name" value="TRANSMEMBRANE PROTEIN"/>
    <property type="match status" value="1"/>
</dbReference>
<evidence type="ECO:0000256" key="1">
    <source>
        <dbReference type="SAM" id="Phobius"/>
    </source>
</evidence>
<organism evidence="2 3">
    <name type="scientific">Carex littledalei</name>
    <dbReference type="NCBI Taxonomy" id="544730"/>
    <lineage>
        <taxon>Eukaryota</taxon>
        <taxon>Viridiplantae</taxon>
        <taxon>Streptophyta</taxon>
        <taxon>Embryophyta</taxon>
        <taxon>Tracheophyta</taxon>
        <taxon>Spermatophyta</taxon>
        <taxon>Magnoliopsida</taxon>
        <taxon>Liliopsida</taxon>
        <taxon>Poales</taxon>
        <taxon>Cyperaceae</taxon>
        <taxon>Cyperoideae</taxon>
        <taxon>Cariceae</taxon>
        <taxon>Carex</taxon>
        <taxon>Carex subgen. Euthyceras</taxon>
    </lineage>
</organism>
<evidence type="ECO:0000313" key="2">
    <source>
        <dbReference type="EMBL" id="KAF3337566.1"/>
    </source>
</evidence>
<dbReference type="EMBL" id="SWLB01000006">
    <property type="protein sequence ID" value="KAF3337566.1"/>
    <property type="molecule type" value="Genomic_DNA"/>
</dbReference>
<name>A0A833RKL9_9POAL</name>
<dbReference type="AlphaFoldDB" id="A0A833RKL9"/>
<protein>
    <submittedName>
        <fullName evidence="2">Uncharacterized protein</fullName>
    </submittedName>
</protein>